<sequence>MYLQYGETWAEMDGNFDHMALWKYHVETWCFMTSCDNFDLGLLYAYYNYIKTRTKTNGSCLHSHTFSILYHTCDPSVSFMD</sequence>
<name>A0ACC1C764_9ROSI</name>
<dbReference type="Proteomes" id="UP001164250">
    <property type="component" value="Chromosome 1"/>
</dbReference>
<gene>
    <name evidence="1" type="ORF">Patl1_01459</name>
</gene>
<evidence type="ECO:0000313" key="2">
    <source>
        <dbReference type="Proteomes" id="UP001164250"/>
    </source>
</evidence>
<evidence type="ECO:0000313" key="1">
    <source>
        <dbReference type="EMBL" id="KAJ0111407.1"/>
    </source>
</evidence>
<comment type="caution">
    <text evidence="1">The sequence shown here is derived from an EMBL/GenBank/DDBJ whole genome shotgun (WGS) entry which is preliminary data.</text>
</comment>
<accession>A0ACC1C764</accession>
<proteinExistence type="predicted"/>
<keyword evidence="2" id="KW-1185">Reference proteome</keyword>
<dbReference type="EMBL" id="CM047897">
    <property type="protein sequence ID" value="KAJ0111407.1"/>
    <property type="molecule type" value="Genomic_DNA"/>
</dbReference>
<protein>
    <submittedName>
        <fullName evidence="1">Uncharacterized protein</fullName>
    </submittedName>
</protein>
<organism evidence="1 2">
    <name type="scientific">Pistacia atlantica</name>
    <dbReference type="NCBI Taxonomy" id="434234"/>
    <lineage>
        <taxon>Eukaryota</taxon>
        <taxon>Viridiplantae</taxon>
        <taxon>Streptophyta</taxon>
        <taxon>Embryophyta</taxon>
        <taxon>Tracheophyta</taxon>
        <taxon>Spermatophyta</taxon>
        <taxon>Magnoliopsida</taxon>
        <taxon>eudicotyledons</taxon>
        <taxon>Gunneridae</taxon>
        <taxon>Pentapetalae</taxon>
        <taxon>rosids</taxon>
        <taxon>malvids</taxon>
        <taxon>Sapindales</taxon>
        <taxon>Anacardiaceae</taxon>
        <taxon>Pistacia</taxon>
    </lineage>
</organism>
<reference evidence="2" key="1">
    <citation type="journal article" date="2023" name="G3 (Bethesda)">
        <title>Genome assembly and association tests identify interacting loci associated with vigor, precocity, and sex in interspecific pistachio rootstocks.</title>
        <authorList>
            <person name="Palmer W."/>
            <person name="Jacygrad E."/>
            <person name="Sagayaradj S."/>
            <person name="Cavanaugh K."/>
            <person name="Han R."/>
            <person name="Bertier L."/>
            <person name="Beede B."/>
            <person name="Kafkas S."/>
            <person name="Golino D."/>
            <person name="Preece J."/>
            <person name="Michelmore R."/>
        </authorList>
    </citation>
    <scope>NUCLEOTIDE SEQUENCE [LARGE SCALE GENOMIC DNA]</scope>
</reference>